<dbReference type="InterPro" id="IPR023772">
    <property type="entry name" value="DNA-bd_HTH_TetR-type_CS"/>
</dbReference>
<dbReference type="PRINTS" id="PR00455">
    <property type="entry name" value="HTHTETR"/>
</dbReference>
<reference evidence="6 7" key="1">
    <citation type="submission" date="2017-11" db="EMBL/GenBank/DDBJ databases">
        <title>Genome-resolved metagenomics identifies genetic mobility, metabolic interactions, and unexpected diversity in perchlorate-reducing communities.</title>
        <authorList>
            <person name="Barnum T.P."/>
            <person name="Figueroa I.A."/>
            <person name="Carlstrom C.I."/>
            <person name="Lucas L.N."/>
            <person name="Engelbrektson A.L."/>
            <person name="Coates J.D."/>
        </authorList>
    </citation>
    <scope>NUCLEOTIDE SEQUENCE [LARGE SCALE GENOMIC DNA]</scope>
    <source>
        <strain evidence="6">BM301</strain>
    </source>
</reference>
<dbReference type="InterPro" id="IPR011075">
    <property type="entry name" value="TetR_C"/>
</dbReference>
<dbReference type="PROSITE" id="PS01081">
    <property type="entry name" value="HTH_TETR_1"/>
    <property type="match status" value="1"/>
</dbReference>
<dbReference type="AlphaFoldDB" id="A0A2N6D0R7"/>
<evidence type="ECO:0000313" key="7">
    <source>
        <dbReference type="Proteomes" id="UP000235015"/>
    </source>
</evidence>
<name>A0A2N6D0R7_9GAMM</name>
<dbReference type="Proteomes" id="UP000235015">
    <property type="component" value="Unassembled WGS sequence"/>
</dbReference>
<dbReference type="STRING" id="1111735.GCA_000428045_01374"/>
<dbReference type="EMBL" id="PKUN01000002">
    <property type="protein sequence ID" value="PLX63251.1"/>
    <property type="molecule type" value="Genomic_DNA"/>
</dbReference>
<accession>A0A2N6D0R7</accession>
<dbReference type="RefSeq" id="WP_273437852.1">
    <property type="nucleotide sequence ID" value="NZ_CAXXYC010000003.1"/>
</dbReference>
<dbReference type="GO" id="GO:0003677">
    <property type="term" value="F:DNA binding"/>
    <property type="evidence" value="ECO:0007669"/>
    <property type="project" value="UniProtKB-UniRule"/>
</dbReference>
<sequence>METKGERTRQLIIEKSLQLFSVKGYHSTSISNILDATGLTKGGLYGHFESKEAIWYAIYDEAVRRWRRVVFDGVHDITDPLRRIEKVIENDLMNYLGKDIFEGGCFFLNALVELSGQSPEMSRHMLRGFIGFSKLLQQWLVQAESQGQIQSGLNHREIANFIFISLNGAAALYAVTRDDSVLKQTTSQLHRYVRQLEA</sequence>
<evidence type="ECO:0000256" key="3">
    <source>
        <dbReference type="ARBA" id="ARBA00023163"/>
    </source>
</evidence>
<proteinExistence type="predicted"/>
<dbReference type="Gene3D" id="1.10.357.10">
    <property type="entry name" value="Tetracycline Repressor, domain 2"/>
    <property type="match status" value="1"/>
</dbReference>
<dbReference type="InterPro" id="IPR009057">
    <property type="entry name" value="Homeodomain-like_sf"/>
</dbReference>
<dbReference type="SUPFAM" id="SSF46689">
    <property type="entry name" value="Homeodomain-like"/>
    <property type="match status" value="1"/>
</dbReference>
<dbReference type="PROSITE" id="PS50977">
    <property type="entry name" value="HTH_TETR_2"/>
    <property type="match status" value="1"/>
</dbReference>
<feature type="DNA-binding region" description="H-T-H motif" evidence="4">
    <location>
        <begin position="29"/>
        <end position="48"/>
    </location>
</feature>
<protein>
    <recommendedName>
        <fullName evidence="5">HTH tetR-type domain-containing protein</fullName>
    </recommendedName>
</protein>
<dbReference type="SUPFAM" id="SSF48498">
    <property type="entry name" value="Tetracyclin repressor-like, C-terminal domain"/>
    <property type="match status" value="1"/>
</dbReference>
<keyword evidence="1" id="KW-0805">Transcription regulation</keyword>
<dbReference type="InterPro" id="IPR036271">
    <property type="entry name" value="Tet_transcr_reg_TetR-rel_C_sf"/>
</dbReference>
<evidence type="ECO:0000256" key="1">
    <source>
        <dbReference type="ARBA" id="ARBA00023015"/>
    </source>
</evidence>
<dbReference type="PANTHER" id="PTHR47506:SF6">
    <property type="entry name" value="HTH-TYPE TRANSCRIPTIONAL REPRESSOR NEMR"/>
    <property type="match status" value="1"/>
</dbReference>
<dbReference type="Pfam" id="PF00440">
    <property type="entry name" value="TetR_N"/>
    <property type="match status" value="1"/>
</dbReference>
<organism evidence="6 7">
    <name type="scientific">Sedimenticola selenatireducens</name>
    <dbReference type="NCBI Taxonomy" id="191960"/>
    <lineage>
        <taxon>Bacteria</taxon>
        <taxon>Pseudomonadati</taxon>
        <taxon>Pseudomonadota</taxon>
        <taxon>Gammaproteobacteria</taxon>
        <taxon>Chromatiales</taxon>
        <taxon>Sedimenticolaceae</taxon>
        <taxon>Sedimenticola</taxon>
    </lineage>
</organism>
<dbReference type="Pfam" id="PF16925">
    <property type="entry name" value="TetR_C_13"/>
    <property type="match status" value="1"/>
</dbReference>
<gene>
    <name evidence="6" type="ORF">C0630_03655</name>
</gene>
<dbReference type="PANTHER" id="PTHR47506">
    <property type="entry name" value="TRANSCRIPTIONAL REGULATORY PROTEIN"/>
    <property type="match status" value="1"/>
</dbReference>
<feature type="domain" description="HTH tetR-type" evidence="5">
    <location>
        <begin position="6"/>
        <end position="66"/>
    </location>
</feature>
<evidence type="ECO:0000256" key="4">
    <source>
        <dbReference type="PROSITE-ProRule" id="PRU00335"/>
    </source>
</evidence>
<evidence type="ECO:0000313" key="6">
    <source>
        <dbReference type="EMBL" id="PLX63251.1"/>
    </source>
</evidence>
<keyword evidence="2 4" id="KW-0238">DNA-binding</keyword>
<dbReference type="InterPro" id="IPR001647">
    <property type="entry name" value="HTH_TetR"/>
</dbReference>
<keyword evidence="3" id="KW-0804">Transcription</keyword>
<evidence type="ECO:0000256" key="2">
    <source>
        <dbReference type="ARBA" id="ARBA00023125"/>
    </source>
</evidence>
<comment type="caution">
    <text evidence="6">The sequence shown here is derived from an EMBL/GenBank/DDBJ whole genome shotgun (WGS) entry which is preliminary data.</text>
</comment>
<evidence type="ECO:0000259" key="5">
    <source>
        <dbReference type="PROSITE" id="PS50977"/>
    </source>
</evidence>